<evidence type="ECO:0000313" key="1">
    <source>
        <dbReference type="EMBL" id="PON87011.1"/>
    </source>
</evidence>
<accession>A0A2P5EN63</accession>
<comment type="caution">
    <text evidence="1">The sequence shown here is derived from an EMBL/GenBank/DDBJ whole genome shotgun (WGS) entry which is preliminary data.</text>
</comment>
<evidence type="ECO:0000313" key="2">
    <source>
        <dbReference type="Proteomes" id="UP000237000"/>
    </source>
</evidence>
<dbReference type="Proteomes" id="UP000237000">
    <property type="component" value="Unassembled WGS sequence"/>
</dbReference>
<gene>
    <name evidence="1" type="ORF">TorRG33x02_172580</name>
</gene>
<protein>
    <submittedName>
        <fullName evidence="1">Uncharacterized protein</fullName>
    </submittedName>
</protein>
<keyword evidence="2" id="KW-1185">Reference proteome</keyword>
<sequence>MPSPDSSPLFLPTKQFRGKTRESAIAKPCVVVWFCSFAINFETYLQKNPPP</sequence>
<name>A0A2P5EN63_TREOI</name>
<proteinExistence type="predicted"/>
<dbReference type="EMBL" id="JXTC01000123">
    <property type="protein sequence ID" value="PON87011.1"/>
    <property type="molecule type" value="Genomic_DNA"/>
</dbReference>
<dbReference type="InParanoid" id="A0A2P5EN63"/>
<organism evidence="1 2">
    <name type="scientific">Trema orientale</name>
    <name type="common">Charcoal tree</name>
    <name type="synonym">Celtis orientalis</name>
    <dbReference type="NCBI Taxonomy" id="63057"/>
    <lineage>
        <taxon>Eukaryota</taxon>
        <taxon>Viridiplantae</taxon>
        <taxon>Streptophyta</taxon>
        <taxon>Embryophyta</taxon>
        <taxon>Tracheophyta</taxon>
        <taxon>Spermatophyta</taxon>
        <taxon>Magnoliopsida</taxon>
        <taxon>eudicotyledons</taxon>
        <taxon>Gunneridae</taxon>
        <taxon>Pentapetalae</taxon>
        <taxon>rosids</taxon>
        <taxon>fabids</taxon>
        <taxon>Rosales</taxon>
        <taxon>Cannabaceae</taxon>
        <taxon>Trema</taxon>
    </lineage>
</organism>
<dbReference type="AlphaFoldDB" id="A0A2P5EN63"/>
<reference evidence="2" key="1">
    <citation type="submission" date="2016-06" db="EMBL/GenBank/DDBJ databases">
        <title>Parallel loss of symbiosis genes in relatives of nitrogen-fixing non-legume Parasponia.</title>
        <authorList>
            <person name="Van Velzen R."/>
            <person name="Holmer R."/>
            <person name="Bu F."/>
            <person name="Rutten L."/>
            <person name="Van Zeijl A."/>
            <person name="Liu W."/>
            <person name="Santuari L."/>
            <person name="Cao Q."/>
            <person name="Sharma T."/>
            <person name="Shen D."/>
            <person name="Roswanjaya Y."/>
            <person name="Wardhani T."/>
            <person name="Kalhor M.S."/>
            <person name="Jansen J."/>
            <person name="Van den Hoogen J."/>
            <person name="Gungor B."/>
            <person name="Hartog M."/>
            <person name="Hontelez J."/>
            <person name="Verver J."/>
            <person name="Yang W.-C."/>
            <person name="Schijlen E."/>
            <person name="Repin R."/>
            <person name="Schilthuizen M."/>
            <person name="Schranz E."/>
            <person name="Heidstra R."/>
            <person name="Miyata K."/>
            <person name="Fedorova E."/>
            <person name="Kohlen W."/>
            <person name="Bisseling T."/>
            <person name="Smit S."/>
            <person name="Geurts R."/>
        </authorList>
    </citation>
    <scope>NUCLEOTIDE SEQUENCE [LARGE SCALE GENOMIC DNA]</scope>
    <source>
        <strain evidence="2">cv. RG33-2</strain>
    </source>
</reference>